<dbReference type="EMBL" id="PCRN01000018">
    <property type="protein sequence ID" value="PIP22475.1"/>
    <property type="molecule type" value="Genomic_DNA"/>
</dbReference>
<dbReference type="SUPFAM" id="SSF52540">
    <property type="entry name" value="P-loop containing nucleoside triphosphate hydrolases"/>
    <property type="match status" value="1"/>
</dbReference>
<dbReference type="Proteomes" id="UP000229054">
    <property type="component" value="Unassembled WGS sequence"/>
</dbReference>
<dbReference type="SMART" id="SM00382">
    <property type="entry name" value="AAA"/>
    <property type="match status" value="1"/>
</dbReference>
<keyword evidence="2" id="KW-0547">Nucleotide-binding</keyword>
<evidence type="ECO:0000313" key="5">
    <source>
        <dbReference type="EMBL" id="PIP22475.1"/>
    </source>
</evidence>
<dbReference type="Pfam" id="PF00005">
    <property type="entry name" value="ABC_tran"/>
    <property type="match status" value="1"/>
</dbReference>
<evidence type="ECO:0000256" key="3">
    <source>
        <dbReference type="ARBA" id="ARBA00022840"/>
    </source>
</evidence>
<dbReference type="GO" id="GO:0016887">
    <property type="term" value="F:ATP hydrolysis activity"/>
    <property type="evidence" value="ECO:0007669"/>
    <property type="project" value="InterPro"/>
</dbReference>
<organism evidence="5 6">
    <name type="scientific">Candidatus Nealsonbacteria bacterium CG23_combo_of_CG06-09_8_20_14_all_39_25</name>
    <dbReference type="NCBI Taxonomy" id="1974723"/>
    <lineage>
        <taxon>Bacteria</taxon>
        <taxon>Candidatus Nealsoniibacteriota</taxon>
    </lineage>
</organism>
<dbReference type="PROSITE" id="PS50893">
    <property type="entry name" value="ABC_TRANSPORTER_2"/>
    <property type="match status" value="1"/>
</dbReference>
<protein>
    <submittedName>
        <fullName evidence="5">ABC transporter ATP-binding protein</fullName>
    </submittedName>
</protein>
<dbReference type="InterPro" id="IPR010230">
    <property type="entry name" value="FeS-cluster_ATPase_SufC"/>
</dbReference>
<dbReference type="PANTHER" id="PTHR43204:SF1">
    <property type="entry name" value="ABC TRANSPORTER I FAMILY MEMBER 6, CHLOROPLASTIC"/>
    <property type="match status" value="1"/>
</dbReference>
<dbReference type="InterPro" id="IPR003593">
    <property type="entry name" value="AAA+_ATPase"/>
</dbReference>
<sequence>MILNNLIKSPKRRFFDKIFIMGKILLKIEKLKVRVNEKDILNGVNLRIKGGEIQALLGPNASGKSTLVQVILGNPKYKIFEGKIFFGEKEITKFSPEKRVKLGMALAWQNPPQIKGVKFSELLEKISILKGSTSKYRFREVEPQLLEREVNVGFSGGEKKIAELLQILSLNPKLVIFDEIDSGLDIKRLAMVAKIIKKELVDKGVSVLLITHLGQILQFLKPNLTNIMVNGKIICKESDFRKVLRTIKKYGYEKCKKCKFLAG</sequence>
<dbReference type="Gene3D" id="3.40.50.300">
    <property type="entry name" value="P-loop containing nucleotide triphosphate hydrolases"/>
    <property type="match status" value="1"/>
</dbReference>
<evidence type="ECO:0000313" key="6">
    <source>
        <dbReference type="Proteomes" id="UP000229054"/>
    </source>
</evidence>
<proteinExistence type="inferred from homology"/>
<evidence type="ECO:0000256" key="2">
    <source>
        <dbReference type="ARBA" id="ARBA00022741"/>
    </source>
</evidence>
<keyword evidence="3 5" id="KW-0067">ATP-binding</keyword>
<comment type="caution">
    <text evidence="5">The sequence shown here is derived from an EMBL/GenBank/DDBJ whole genome shotgun (WGS) entry which is preliminary data.</text>
</comment>
<evidence type="ECO:0000259" key="4">
    <source>
        <dbReference type="PROSITE" id="PS50893"/>
    </source>
</evidence>
<name>A0A2G9YT95_9BACT</name>
<comment type="similarity">
    <text evidence="1">Belongs to the ABC transporter superfamily. Ycf16 family.</text>
</comment>
<dbReference type="GO" id="GO:0005524">
    <property type="term" value="F:ATP binding"/>
    <property type="evidence" value="ECO:0007669"/>
    <property type="project" value="UniProtKB-KW"/>
</dbReference>
<dbReference type="AlphaFoldDB" id="A0A2G9YT95"/>
<gene>
    <name evidence="5" type="ORF">COX38_00380</name>
</gene>
<dbReference type="InterPro" id="IPR003439">
    <property type="entry name" value="ABC_transporter-like_ATP-bd"/>
</dbReference>
<evidence type="ECO:0000256" key="1">
    <source>
        <dbReference type="ARBA" id="ARBA00006216"/>
    </source>
</evidence>
<reference evidence="5 6" key="1">
    <citation type="submission" date="2017-09" db="EMBL/GenBank/DDBJ databases">
        <title>Depth-based differentiation of microbial function through sediment-hosted aquifers and enrichment of novel symbionts in the deep terrestrial subsurface.</title>
        <authorList>
            <person name="Probst A.J."/>
            <person name="Ladd B."/>
            <person name="Jarett J.K."/>
            <person name="Geller-Mcgrath D.E."/>
            <person name="Sieber C.M."/>
            <person name="Emerson J.B."/>
            <person name="Anantharaman K."/>
            <person name="Thomas B.C."/>
            <person name="Malmstrom R."/>
            <person name="Stieglmeier M."/>
            <person name="Klingl A."/>
            <person name="Woyke T."/>
            <person name="Ryan C.M."/>
            <person name="Banfield J.F."/>
        </authorList>
    </citation>
    <scope>NUCLEOTIDE SEQUENCE [LARGE SCALE GENOMIC DNA]</scope>
    <source>
        <strain evidence="5">CG23_combo_of_CG06-09_8_20_14_all_39_25</strain>
    </source>
</reference>
<accession>A0A2G9YT95</accession>
<dbReference type="InterPro" id="IPR027417">
    <property type="entry name" value="P-loop_NTPase"/>
</dbReference>
<dbReference type="PANTHER" id="PTHR43204">
    <property type="entry name" value="ABC TRANSPORTER I FAMILY MEMBER 6, CHLOROPLASTIC"/>
    <property type="match status" value="1"/>
</dbReference>
<feature type="domain" description="ABC transporter" evidence="4">
    <location>
        <begin position="26"/>
        <end position="255"/>
    </location>
</feature>